<dbReference type="RefSeq" id="WP_004788452.1">
    <property type="nucleotide sequence ID" value="NZ_SORO01000001.1"/>
</dbReference>
<feature type="compositionally biased region" description="Low complexity" evidence="1">
    <location>
        <begin position="557"/>
        <end position="569"/>
    </location>
</feature>
<organism evidence="4 5">
    <name type="scientific">Leptospira meyeri</name>
    <dbReference type="NCBI Taxonomy" id="29508"/>
    <lineage>
        <taxon>Bacteria</taxon>
        <taxon>Pseudomonadati</taxon>
        <taxon>Spirochaetota</taxon>
        <taxon>Spirochaetia</taxon>
        <taxon>Leptospirales</taxon>
        <taxon>Leptospiraceae</taxon>
        <taxon>Leptospira</taxon>
    </lineage>
</organism>
<keyword evidence="2" id="KW-1133">Transmembrane helix</keyword>
<protein>
    <submittedName>
        <fullName evidence="4">TLP18.3/Psb32/MOLO-1 phosphatase superfamily protein</fullName>
    </submittedName>
</protein>
<dbReference type="STRING" id="1193051.LEP1GSC017_2829"/>
<proteinExistence type="predicted"/>
<evidence type="ECO:0000256" key="2">
    <source>
        <dbReference type="SAM" id="Phobius"/>
    </source>
</evidence>
<feature type="transmembrane region" description="Helical" evidence="2">
    <location>
        <begin position="513"/>
        <end position="532"/>
    </location>
</feature>
<dbReference type="OrthoDB" id="321384at2"/>
<dbReference type="PANTHER" id="PTHR30373:SF2">
    <property type="entry name" value="UPF0603 PROTEIN YGCG"/>
    <property type="match status" value="1"/>
</dbReference>
<dbReference type="Pfam" id="PF04536">
    <property type="entry name" value="TPM_phosphatase"/>
    <property type="match status" value="1"/>
</dbReference>
<evidence type="ECO:0000313" key="5">
    <source>
        <dbReference type="Proteomes" id="UP000294684"/>
    </source>
</evidence>
<gene>
    <name evidence="4" type="ORF">CLV96_1124</name>
</gene>
<keyword evidence="2" id="KW-0812">Transmembrane</keyword>
<dbReference type="EMBL" id="SORO01000001">
    <property type="protein sequence ID" value="TDY72139.1"/>
    <property type="molecule type" value="Genomic_DNA"/>
</dbReference>
<keyword evidence="2" id="KW-0472">Membrane</keyword>
<evidence type="ECO:0000313" key="4">
    <source>
        <dbReference type="EMBL" id="TDY72139.1"/>
    </source>
</evidence>
<accession>A0A4R8MRW7</accession>
<dbReference type="AlphaFoldDB" id="A0A4R8MRW7"/>
<evidence type="ECO:0000256" key="1">
    <source>
        <dbReference type="SAM" id="MobiDB-lite"/>
    </source>
</evidence>
<name>A0A4R8MRW7_LEPME</name>
<feature type="compositionally biased region" description="Gly residues" evidence="1">
    <location>
        <begin position="570"/>
        <end position="585"/>
    </location>
</feature>
<dbReference type="InterPro" id="IPR007621">
    <property type="entry name" value="TPM_dom"/>
</dbReference>
<feature type="domain" description="TPM" evidence="3">
    <location>
        <begin position="30"/>
        <end position="151"/>
    </location>
</feature>
<comment type="caution">
    <text evidence="4">The sequence shown here is derived from an EMBL/GenBank/DDBJ whole genome shotgun (WGS) entry which is preliminary data.</text>
</comment>
<dbReference type="Gene3D" id="3.10.310.50">
    <property type="match status" value="1"/>
</dbReference>
<sequence>MKCFPLLSLILFCSFCNLIKDPYPELTGPVVDPTGFLPNEVKIELEKRLLEEEKKTTNQLVIYITDSLEKNTIEEEAIAVFEKWKLGSKEKDNGILLLLAPNNRKVRIEAGYGLEDTLTDILSKRIIDEIIIPNMKSGNSSEAVRLGTIAILDQLRTGSASFLEKNCPEPFNDVEKELHPDTIPLLKKEIKALSNLHFQFCVLPSETTWGLEAKATKLLLNNQDTKENKNKVIFVVSPKNGFMGTIVTSPELGWSLSRNKINTIFNRRYQEKQQSDFTNYSYLSFLDMLNYLKHKNKQVITEGTGVYDPHDVLESFSYERAKDTVNEIESNFKIKTQILFLDTNTDLALDAKKFHYLAFKNSPAITILFSLNRKELYVHTDHNTFLPFASNDPENEQKLLNSKIRSEIESDLKSGDIDWICIRAAEATNYFLYHLTKLDPSQKEESKKETVKPTLEPHFLWKWYFALSFLIGFLGFIGGEGFLFFNALFFILWQRIRLHTSFLYDSPNIYQTISFFSSIFLALILVMIFRKLGWSNKVHSALTNFMTSPSSGGFGSSSGSSYRSSSSSYSGGGGRSGGGGASGSW</sequence>
<dbReference type="Proteomes" id="UP000294684">
    <property type="component" value="Unassembled WGS sequence"/>
</dbReference>
<feature type="transmembrane region" description="Helical" evidence="2">
    <location>
        <begin position="463"/>
        <end position="492"/>
    </location>
</feature>
<evidence type="ECO:0000259" key="3">
    <source>
        <dbReference type="Pfam" id="PF04536"/>
    </source>
</evidence>
<reference evidence="4 5" key="1">
    <citation type="submission" date="2019-03" db="EMBL/GenBank/DDBJ databases">
        <title>Genomic Encyclopedia of Archaeal and Bacterial Type Strains, Phase II (KMG-II): from individual species to whole genera.</title>
        <authorList>
            <person name="Goeker M."/>
        </authorList>
    </citation>
    <scope>NUCLEOTIDE SEQUENCE [LARGE SCALE GENOMIC DNA]</scope>
    <source>
        <strain evidence="4 5">DSM 21537</strain>
    </source>
</reference>
<keyword evidence="5" id="KW-1185">Reference proteome</keyword>
<dbReference type="PANTHER" id="PTHR30373">
    <property type="entry name" value="UPF0603 PROTEIN YGCG"/>
    <property type="match status" value="1"/>
</dbReference>
<feature type="region of interest" description="Disordered" evidence="1">
    <location>
        <begin position="550"/>
        <end position="585"/>
    </location>
</feature>
<dbReference type="GeneID" id="79826458"/>